<feature type="transmembrane region" description="Helical" evidence="7">
    <location>
        <begin position="64"/>
        <end position="86"/>
    </location>
</feature>
<feature type="compositionally biased region" description="Polar residues" evidence="6">
    <location>
        <begin position="455"/>
        <end position="466"/>
    </location>
</feature>
<feature type="region of interest" description="Disordered" evidence="6">
    <location>
        <begin position="451"/>
        <end position="495"/>
    </location>
</feature>
<evidence type="ECO:0000256" key="7">
    <source>
        <dbReference type="SAM" id="Phobius"/>
    </source>
</evidence>
<dbReference type="PANTHER" id="PTHR33048:SF129">
    <property type="entry name" value="INTEGRAL MEMBRANE PROTEIN-RELATED"/>
    <property type="match status" value="1"/>
</dbReference>
<organism evidence="9 10">
    <name type="scientific">Diplodia corticola</name>
    <dbReference type="NCBI Taxonomy" id="236234"/>
    <lineage>
        <taxon>Eukaryota</taxon>
        <taxon>Fungi</taxon>
        <taxon>Dikarya</taxon>
        <taxon>Ascomycota</taxon>
        <taxon>Pezizomycotina</taxon>
        <taxon>Dothideomycetes</taxon>
        <taxon>Dothideomycetes incertae sedis</taxon>
        <taxon>Botryosphaeriales</taxon>
        <taxon>Botryosphaeriaceae</taxon>
        <taxon>Diplodia</taxon>
    </lineage>
</organism>
<evidence type="ECO:0000256" key="2">
    <source>
        <dbReference type="ARBA" id="ARBA00022692"/>
    </source>
</evidence>
<evidence type="ECO:0000256" key="1">
    <source>
        <dbReference type="ARBA" id="ARBA00004141"/>
    </source>
</evidence>
<accession>A0A1J9S7D7</accession>
<keyword evidence="2 7" id="KW-0812">Transmembrane</keyword>
<evidence type="ECO:0000259" key="8">
    <source>
        <dbReference type="Pfam" id="PF20684"/>
    </source>
</evidence>
<dbReference type="InterPro" id="IPR052337">
    <property type="entry name" value="SAT4-like"/>
</dbReference>
<feature type="transmembrane region" description="Helical" evidence="7">
    <location>
        <begin position="246"/>
        <end position="268"/>
    </location>
</feature>
<dbReference type="STRING" id="236234.A0A1J9S7D7"/>
<dbReference type="Pfam" id="PF20684">
    <property type="entry name" value="Fung_rhodopsin"/>
    <property type="match status" value="1"/>
</dbReference>
<dbReference type="InterPro" id="IPR049326">
    <property type="entry name" value="Rhodopsin_dom_fungi"/>
</dbReference>
<feature type="region of interest" description="Disordered" evidence="6">
    <location>
        <begin position="299"/>
        <end position="321"/>
    </location>
</feature>
<comment type="similarity">
    <text evidence="5">Belongs to the SAT4 family.</text>
</comment>
<comment type="caution">
    <text evidence="9">The sequence shown here is derived from an EMBL/GenBank/DDBJ whole genome shotgun (WGS) entry which is preliminary data.</text>
</comment>
<evidence type="ECO:0000256" key="3">
    <source>
        <dbReference type="ARBA" id="ARBA00022989"/>
    </source>
</evidence>
<dbReference type="AlphaFoldDB" id="A0A1J9S7D7"/>
<name>A0A1J9S7D7_9PEZI</name>
<protein>
    <submittedName>
        <fullName evidence="9">Integral membrane protein</fullName>
    </submittedName>
</protein>
<keyword evidence="4 7" id="KW-0472">Membrane</keyword>
<dbReference type="GO" id="GO:0016020">
    <property type="term" value="C:membrane"/>
    <property type="evidence" value="ECO:0007669"/>
    <property type="project" value="UniProtKB-SubCell"/>
</dbReference>
<dbReference type="PANTHER" id="PTHR33048">
    <property type="entry name" value="PTH11-LIKE INTEGRAL MEMBRANE PROTEIN (AFU_ORTHOLOGUE AFUA_5G11245)"/>
    <property type="match status" value="1"/>
</dbReference>
<keyword evidence="10" id="KW-1185">Reference proteome</keyword>
<feature type="transmembrane region" description="Helical" evidence="7">
    <location>
        <begin position="27"/>
        <end position="44"/>
    </location>
</feature>
<comment type="subcellular location">
    <subcellularLocation>
        <location evidence="1">Membrane</location>
        <topology evidence="1">Multi-pass membrane protein</topology>
    </subcellularLocation>
</comment>
<evidence type="ECO:0000313" key="10">
    <source>
        <dbReference type="Proteomes" id="UP000183809"/>
    </source>
</evidence>
<feature type="domain" description="Rhodopsin" evidence="8">
    <location>
        <begin position="47"/>
        <end position="273"/>
    </location>
</feature>
<evidence type="ECO:0000256" key="5">
    <source>
        <dbReference type="ARBA" id="ARBA00038359"/>
    </source>
</evidence>
<feature type="transmembrane region" description="Helical" evidence="7">
    <location>
        <begin position="98"/>
        <end position="122"/>
    </location>
</feature>
<dbReference type="OrthoDB" id="3911199at2759"/>
<sequence>MSAIVGTVTPDKWPQPNYDHPVTRTPLILGFMISGAVLSVSFTAGRMFAKVKRSSKHSLGLDDWLMALSTVMMLGVNVLGCVSTTVGSGRHTWDTDLATYIIFIPSVSLTKISLCTSYLRLFPSRANQWFCYICITFLTVWSLTFIFLMMFACDPIAGFWDPSIREASCLHVKELLILTGALNSLTDFCVFLWPVKTLWSIRLPLLQRISLVVAFGIGCFVCLAGVVRAWYMEVYFQSNDPYWKAAMLWVIVSLEGNLGIVCGCLPTLKPLAKMLWPRLFSSRSNLALDELAPAASCLNNSPSNAEERGSNDNDDNNGDAAKLELGAKGATMGARNEGWPFGNISRLGRGGGSPGIFEEMFAAKANKTGYFDDLQHNGRGPTPTPIGQGEMRMLEGGDVWAEVDTSVPGGAWRILRTVTLHHSSSSNGNGRSRSNSAVGGGAEVAGIAADARHSALSSNRPASTLLSRDPSAEMEDDRSDQRILRSTRRWHGDRG</sequence>
<dbReference type="EMBL" id="MNUE01000011">
    <property type="protein sequence ID" value="OJD36415.1"/>
    <property type="molecule type" value="Genomic_DNA"/>
</dbReference>
<dbReference type="GeneID" id="31010589"/>
<feature type="transmembrane region" description="Helical" evidence="7">
    <location>
        <begin position="205"/>
        <end position="226"/>
    </location>
</feature>
<evidence type="ECO:0000313" key="9">
    <source>
        <dbReference type="EMBL" id="OJD36415.1"/>
    </source>
</evidence>
<feature type="transmembrane region" description="Helical" evidence="7">
    <location>
        <begin position="175"/>
        <end position="193"/>
    </location>
</feature>
<dbReference type="Proteomes" id="UP000183809">
    <property type="component" value="Unassembled WGS sequence"/>
</dbReference>
<evidence type="ECO:0000256" key="4">
    <source>
        <dbReference type="ARBA" id="ARBA00023136"/>
    </source>
</evidence>
<reference evidence="9 10" key="1">
    <citation type="submission" date="2016-10" db="EMBL/GenBank/DDBJ databases">
        <title>Proteomics and genomics reveal pathogen-plant mechanisms compatible with a hemibiotrophic lifestyle of Diplodia corticola.</title>
        <authorList>
            <person name="Fernandes I."/>
            <person name="De Jonge R."/>
            <person name="Van De Peer Y."/>
            <person name="Devreese B."/>
            <person name="Alves A."/>
            <person name="Esteves A.C."/>
        </authorList>
    </citation>
    <scope>NUCLEOTIDE SEQUENCE [LARGE SCALE GENOMIC DNA]</scope>
    <source>
        <strain evidence="9 10">CBS 112549</strain>
    </source>
</reference>
<dbReference type="RefSeq" id="XP_020132675.1">
    <property type="nucleotide sequence ID" value="XM_020270330.1"/>
</dbReference>
<proteinExistence type="inferred from homology"/>
<feature type="transmembrane region" description="Helical" evidence="7">
    <location>
        <begin position="129"/>
        <end position="152"/>
    </location>
</feature>
<keyword evidence="3 7" id="KW-1133">Transmembrane helix</keyword>
<gene>
    <name evidence="9" type="ORF">BKCO1_11000147</name>
</gene>
<evidence type="ECO:0000256" key="6">
    <source>
        <dbReference type="SAM" id="MobiDB-lite"/>
    </source>
</evidence>